<dbReference type="SUPFAM" id="SSF81345">
    <property type="entry name" value="ABC transporter involved in vitamin B12 uptake, BtuC"/>
    <property type="match status" value="1"/>
</dbReference>
<accession>A0ABW4X2C5</accession>
<keyword evidence="4" id="KW-1003">Cell membrane</keyword>
<feature type="transmembrane region" description="Helical" evidence="8">
    <location>
        <begin position="275"/>
        <end position="302"/>
    </location>
</feature>
<dbReference type="RefSeq" id="WP_229957343.1">
    <property type="nucleotide sequence ID" value="NZ_JAJJWI010000001.1"/>
</dbReference>
<evidence type="ECO:0000313" key="9">
    <source>
        <dbReference type="EMBL" id="MFD2069138.1"/>
    </source>
</evidence>
<feature type="transmembrane region" description="Helical" evidence="8">
    <location>
        <begin position="185"/>
        <end position="208"/>
    </location>
</feature>
<keyword evidence="7 8" id="KW-0472">Membrane</keyword>
<feature type="transmembrane region" description="Helical" evidence="8">
    <location>
        <begin position="345"/>
        <end position="364"/>
    </location>
</feature>
<dbReference type="CDD" id="cd06550">
    <property type="entry name" value="TM_ABC_iron-siderophores_like"/>
    <property type="match status" value="1"/>
</dbReference>
<dbReference type="EMBL" id="JBHUHV010000058">
    <property type="protein sequence ID" value="MFD2069138.1"/>
    <property type="molecule type" value="Genomic_DNA"/>
</dbReference>
<keyword evidence="6 8" id="KW-1133">Transmembrane helix</keyword>
<keyword evidence="3" id="KW-0813">Transport</keyword>
<evidence type="ECO:0000256" key="8">
    <source>
        <dbReference type="SAM" id="Phobius"/>
    </source>
</evidence>
<keyword evidence="5 8" id="KW-0812">Transmembrane</keyword>
<evidence type="ECO:0000256" key="4">
    <source>
        <dbReference type="ARBA" id="ARBA00022475"/>
    </source>
</evidence>
<protein>
    <submittedName>
        <fullName evidence="9">FecCD family ABC transporter permease</fullName>
    </submittedName>
</protein>
<feature type="transmembrane region" description="Helical" evidence="8">
    <location>
        <begin position="314"/>
        <end position="333"/>
    </location>
</feature>
<evidence type="ECO:0000256" key="6">
    <source>
        <dbReference type="ARBA" id="ARBA00022989"/>
    </source>
</evidence>
<evidence type="ECO:0000256" key="1">
    <source>
        <dbReference type="ARBA" id="ARBA00004651"/>
    </source>
</evidence>
<proteinExistence type="inferred from homology"/>
<evidence type="ECO:0000256" key="7">
    <source>
        <dbReference type="ARBA" id="ARBA00023136"/>
    </source>
</evidence>
<sequence>MFSFYYTSLLDFDSMMINSINARGTANSTWIILAGLAVLLAGFFVVSLQVGAVAVSVPEVLSIMLHQVGGGADNFTLQQERVLLHIRLPRVVLGMVVGAALGVSGASLQGLFRNPLVEPGLIGVSSGAALFAVVAIVFGTSIQGIWGAAFTSSFFLPVFSFVGGLVATMLTYTLGHRQGKTDITILILGGIAINALAGALVGLVLYFADDAALRSFTFWSMGDLGGASWSRMSIALPMVLLPTLALTLLRDQLNALSLGEAEAYHLGVNVEQVKYLVILLSSMAVGASVSLTGMIGFIGLVVPHILRLAFGPDHHVVLPGAMLTGAIVLLLADLSARTVVIPSELPIGIVTALLGAPFFIWLLLNAKKKRII</sequence>
<feature type="transmembrane region" description="Helical" evidence="8">
    <location>
        <begin position="154"/>
        <end position="173"/>
    </location>
</feature>
<dbReference type="InterPro" id="IPR000522">
    <property type="entry name" value="ABC_transptr_permease_BtuC"/>
</dbReference>
<dbReference type="Pfam" id="PF01032">
    <property type="entry name" value="FecCD"/>
    <property type="match status" value="1"/>
</dbReference>
<keyword evidence="10" id="KW-1185">Reference proteome</keyword>
<name>A0ABW4X2C5_9BACT</name>
<organism evidence="9 10">
    <name type="scientific">Pontibacter silvestris</name>
    <dbReference type="NCBI Taxonomy" id="2305183"/>
    <lineage>
        <taxon>Bacteria</taxon>
        <taxon>Pseudomonadati</taxon>
        <taxon>Bacteroidota</taxon>
        <taxon>Cytophagia</taxon>
        <taxon>Cytophagales</taxon>
        <taxon>Hymenobacteraceae</taxon>
        <taxon>Pontibacter</taxon>
    </lineage>
</organism>
<comment type="similarity">
    <text evidence="2">Belongs to the binding-protein-dependent transport system permease family. FecCD subfamily.</text>
</comment>
<dbReference type="Proteomes" id="UP001597369">
    <property type="component" value="Unassembled WGS sequence"/>
</dbReference>
<evidence type="ECO:0000256" key="2">
    <source>
        <dbReference type="ARBA" id="ARBA00007935"/>
    </source>
</evidence>
<gene>
    <name evidence="9" type="ORF">ACFSKU_19800</name>
</gene>
<evidence type="ECO:0000256" key="5">
    <source>
        <dbReference type="ARBA" id="ARBA00022692"/>
    </source>
</evidence>
<feature type="transmembrane region" description="Helical" evidence="8">
    <location>
        <begin position="229"/>
        <end position="249"/>
    </location>
</feature>
<feature type="transmembrane region" description="Helical" evidence="8">
    <location>
        <begin position="30"/>
        <end position="57"/>
    </location>
</feature>
<comment type="caution">
    <text evidence="9">The sequence shown here is derived from an EMBL/GenBank/DDBJ whole genome shotgun (WGS) entry which is preliminary data.</text>
</comment>
<evidence type="ECO:0000256" key="3">
    <source>
        <dbReference type="ARBA" id="ARBA00022448"/>
    </source>
</evidence>
<comment type="subcellular location">
    <subcellularLocation>
        <location evidence="1">Cell membrane</location>
        <topology evidence="1">Multi-pass membrane protein</topology>
    </subcellularLocation>
</comment>
<evidence type="ECO:0000313" key="10">
    <source>
        <dbReference type="Proteomes" id="UP001597369"/>
    </source>
</evidence>
<dbReference type="PANTHER" id="PTHR30472">
    <property type="entry name" value="FERRIC ENTEROBACTIN TRANSPORT SYSTEM PERMEASE PROTEIN"/>
    <property type="match status" value="1"/>
</dbReference>
<dbReference type="InterPro" id="IPR037294">
    <property type="entry name" value="ABC_BtuC-like"/>
</dbReference>
<dbReference type="Gene3D" id="1.10.3470.10">
    <property type="entry name" value="ABC transporter involved in vitamin B12 uptake, BtuC"/>
    <property type="match status" value="1"/>
</dbReference>
<feature type="transmembrane region" description="Helical" evidence="8">
    <location>
        <begin position="91"/>
        <end position="108"/>
    </location>
</feature>
<feature type="transmembrane region" description="Helical" evidence="8">
    <location>
        <begin position="120"/>
        <end position="142"/>
    </location>
</feature>
<dbReference type="PANTHER" id="PTHR30472:SF25">
    <property type="entry name" value="ABC TRANSPORTER PERMEASE PROTEIN MJ0876-RELATED"/>
    <property type="match status" value="1"/>
</dbReference>
<reference evidence="10" key="1">
    <citation type="journal article" date="2019" name="Int. J. Syst. Evol. Microbiol.">
        <title>The Global Catalogue of Microorganisms (GCM) 10K type strain sequencing project: providing services to taxonomists for standard genome sequencing and annotation.</title>
        <authorList>
            <consortium name="The Broad Institute Genomics Platform"/>
            <consortium name="The Broad Institute Genome Sequencing Center for Infectious Disease"/>
            <person name="Wu L."/>
            <person name="Ma J."/>
        </authorList>
    </citation>
    <scope>NUCLEOTIDE SEQUENCE [LARGE SCALE GENOMIC DNA]</scope>
    <source>
        <strain evidence="10">JCM 16545</strain>
    </source>
</reference>